<keyword evidence="2" id="KW-1185">Reference proteome</keyword>
<evidence type="ECO:0000313" key="1">
    <source>
        <dbReference type="EMBL" id="KAJ8981101.1"/>
    </source>
</evidence>
<feature type="non-terminal residue" evidence="1">
    <location>
        <position position="246"/>
    </location>
</feature>
<reference evidence="1" key="1">
    <citation type="journal article" date="2023" name="Insect Mol. Biol.">
        <title>Genome sequencing provides insights into the evolution of gene families encoding plant cell wall-degrading enzymes in longhorned beetles.</title>
        <authorList>
            <person name="Shin N.R."/>
            <person name="Okamura Y."/>
            <person name="Kirsch R."/>
            <person name="Pauchet Y."/>
        </authorList>
    </citation>
    <scope>NUCLEOTIDE SEQUENCE</scope>
    <source>
        <strain evidence="1">MMC_N1</strain>
    </source>
</reference>
<proteinExistence type="predicted"/>
<protein>
    <submittedName>
        <fullName evidence="1">Uncharacterized protein</fullName>
    </submittedName>
</protein>
<evidence type="ECO:0000313" key="2">
    <source>
        <dbReference type="Proteomes" id="UP001162164"/>
    </source>
</evidence>
<comment type="caution">
    <text evidence="1">The sequence shown here is derived from an EMBL/GenBank/DDBJ whole genome shotgun (WGS) entry which is preliminary data.</text>
</comment>
<name>A0ABQ9JTF5_9CUCU</name>
<organism evidence="1 2">
    <name type="scientific">Molorchus minor</name>
    <dbReference type="NCBI Taxonomy" id="1323400"/>
    <lineage>
        <taxon>Eukaryota</taxon>
        <taxon>Metazoa</taxon>
        <taxon>Ecdysozoa</taxon>
        <taxon>Arthropoda</taxon>
        <taxon>Hexapoda</taxon>
        <taxon>Insecta</taxon>
        <taxon>Pterygota</taxon>
        <taxon>Neoptera</taxon>
        <taxon>Endopterygota</taxon>
        <taxon>Coleoptera</taxon>
        <taxon>Polyphaga</taxon>
        <taxon>Cucujiformia</taxon>
        <taxon>Chrysomeloidea</taxon>
        <taxon>Cerambycidae</taxon>
        <taxon>Lamiinae</taxon>
        <taxon>Monochamini</taxon>
        <taxon>Molorchus</taxon>
    </lineage>
</organism>
<sequence>MEIRIRQRKECNKKKSASNKITYSIQARAVTRYGAPRFASLTGEDFALAEKYAVVRDREASHWTMEKYVTSEREINLLGSGLNDIILEFLMIMYLTYKVYDYDLIPTFSNVMKLYPLSTPSAEFMSKISCIPPELKSIVNSALSDLIPKKSKRQYEKCYSEFKDWCDKQNVKTMSENILLAYLMQQSKFCLLNIQEGIDVRKFLKLVPFLERKAVGYQAKKSKVFTREQIDSFLKEANDNKYLMLK</sequence>
<dbReference type="Proteomes" id="UP001162164">
    <property type="component" value="Unassembled WGS sequence"/>
</dbReference>
<gene>
    <name evidence="1" type="ORF">NQ317_005419</name>
</gene>
<accession>A0ABQ9JTF5</accession>
<dbReference type="EMBL" id="JAPWTJ010000202">
    <property type="protein sequence ID" value="KAJ8981101.1"/>
    <property type="molecule type" value="Genomic_DNA"/>
</dbReference>